<keyword evidence="4" id="KW-0472">Membrane</keyword>
<evidence type="ECO:0000256" key="2">
    <source>
        <dbReference type="ARBA" id="ARBA00022676"/>
    </source>
</evidence>
<evidence type="ECO:0000256" key="3">
    <source>
        <dbReference type="ARBA" id="ARBA00022679"/>
    </source>
</evidence>
<dbReference type="eggNOG" id="ENOG502QWC4">
    <property type="taxonomic scope" value="Eukaryota"/>
</dbReference>
<dbReference type="PANTHER" id="PTHR31042:SF77">
    <property type="entry name" value="GLYCOSYLTRANSFERASE"/>
    <property type="match status" value="1"/>
</dbReference>
<evidence type="ECO:0000256" key="4">
    <source>
        <dbReference type="ARBA" id="ARBA00023136"/>
    </source>
</evidence>
<evidence type="ECO:0000256" key="1">
    <source>
        <dbReference type="ARBA" id="ARBA00004606"/>
    </source>
</evidence>
<dbReference type="EMBL" id="KI630214">
    <property type="protein sequence ID" value="EYU44620.1"/>
    <property type="molecule type" value="Genomic_DNA"/>
</dbReference>
<dbReference type="PANTHER" id="PTHR31042">
    <property type="entry name" value="CORE-2/I-BRANCHING BETA-1,6-N-ACETYLGLUCOSAMINYLTRANSFERASE FAMILY PROTEIN-RELATED"/>
    <property type="match status" value="1"/>
</dbReference>
<dbReference type="GO" id="GO:0016020">
    <property type="term" value="C:membrane"/>
    <property type="evidence" value="ECO:0007669"/>
    <property type="project" value="UniProtKB-SubCell"/>
</dbReference>
<name>A0A022S077_ERYGU</name>
<keyword evidence="3" id="KW-0808">Transferase</keyword>
<comment type="subcellular location">
    <subcellularLocation>
        <location evidence="1">Membrane</location>
        <topology evidence="1">Single-pass type II membrane protein</topology>
    </subcellularLocation>
</comment>
<evidence type="ECO:0000313" key="7">
    <source>
        <dbReference type="Proteomes" id="UP000030748"/>
    </source>
</evidence>
<dbReference type="Pfam" id="PF02485">
    <property type="entry name" value="Branch"/>
    <property type="match status" value="1"/>
</dbReference>
<dbReference type="InterPro" id="IPR044174">
    <property type="entry name" value="BC10-like"/>
</dbReference>
<dbReference type="InterPro" id="IPR003406">
    <property type="entry name" value="Glyco_trans_14"/>
</dbReference>
<accession>A0A022S077</accession>
<gene>
    <name evidence="6" type="ORF">MIMGU_mgv1a022082mg</name>
</gene>
<dbReference type="GO" id="GO:0016757">
    <property type="term" value="F:glycosyltransferase activity"/>
    <property type="evidence" value="ECO:0007669"/>
    <property type="project" value="UniProtKB-KW"/>
</dbReference>
<sequence>MHNMSDGELLLRASRVVKIMPRVVQDVPYCNSRVAFMFLTPGPLPLAPFWEMFFKGYEGMYSVYVHPHPSYDDFHVPRDSAFYGRRIPSQPVQWGTMSMVDAERRLLANALLEPSNQRFVLVSDSCIPIFNFTTVYNYLTGTNLSFLGSVDDPRRVGRGRYSRRMSPKITLGQWRKGYQWFEIHRDLAEKIISDRKYYDLFVKFCFRRPCIGDEHYLPTVVNILYPEMNSNRSVTWVDWSVVGPHPREFERADVNVELLDRIRFGSECVYNGNTTNVCNLFARKFLPSAIVPLLKVAPLILGFDP</sequence>
<protein>
    <submittedName>
        <fullName evidence="6">Uncharacterized protein</fullName>
    </submittedName>
</protein>
<keyword evidence="2" id="KW-0328">Glycosyltransferase</keyword>
<dbReference type="STRING" id="4155.A0A022S077"/>
<reference evidence="6 7" key="1">
    <citation type="journal article" date="2013" name="Proc. Natl. Acad. Sci. U.S.A.">
        <title>Fine-scale variation in meiotic recombination in Mimulus inferred from population shotgun sequencing.</title>
        <authorList>
            <person name="Hellsten U."/>
            <person name="Wright K.M."/>
            <person name="Jenkins J."/>
            <person name="Shu S."/>
            <person name="Yuan Y."/>
            <person name="Wessler S.R."/>
            <person name="Schmutz J."/>
            <person name="Willis J.H."/>
            <person name="Rokhsar D.S."/>
        </authorList>
    </citation>
    <scope>NUCLEOTIDE SEQUENCE [LARGE SCALE GENOMIC DNA]</scope>
    <source>
        <strain evidence="7">cv. DUN x IM62</strain>
    </source>
</reference>
<keyword evidence="7" id="KW-1185">Reference proteome</keyword>
<dbReference type="Proteomes" id="UP000030748">
    <property type="component" value="Unassembled WGS sequence"/>
</dbReference>
<evidence type="ECO:0000256" key="5">
    <source>
        <dbReference type="ARBA" id="ARBA00023180"/>
    </source>
</evidence>
<dbReference type="AlphaFoldDB" id="A0A022S077"/>
<organism evidence="6 7">
    <name type="scientific">Erythranthe guttata</name>
    <name type="common">Yellow monkey flower</name>
    <name type="synonym">Mimulus guttatus</name>
    <dbReference type="NCBI Taxonomy" id="4155"/>
    <lineage>
        <taxon>Eukaryota</taxon>
        <taxon>Viridiplantae</taxon>
        <taxon>Streptophyta</taxon>
        <taxon>Embryophyta</taxon>
        <taxon>Tracheophyta</taxon>
        <taxon>Spermatophyta</taxon>
        <taxon>Magnoliopsida</taxon>
        <taxon>eudicotyledons</taxon>
        <taxon>Gunneridae</taxon>
        <taxon>Pentapetalae</taxon>
        <taxon>asterids</taxon>
        <taxon>lamiids</taxon>
        <taxon>Lamiales</taxon>
        <taxon>Phrymaceae</taxon>
        <taxon>Erythranthe</taxon>
    </lineage>
</organism>
<keyword evidence="5" id="KW-0325">Glycoprotein</keyword>
<proteinExistence type="predicted"/>
<evidence type="ECO:0000313" key="6">
    <source>
        <dbReference type="EMBL" id="EYU44620.1"/>
    </source>
</evidence>